<accession>A0A418WZ29</accession>
<keyword evidence="2" id="KW-0503">Monooxygenase</keyword>
<dbReference type="Pfam" id="PF03992">
    <property type="entry name" value="ABM"/>
    <property type="match status" value="1"/>
</dbReference>
<dbReference type="RefSeq" id="WP_119737160.1">
    <property type="nucleotide sequence ID" value="NZ_QYUN01000002.1"/>
</dbReference>
<dbReference type="PROSITE" id="PS51725">
    <property type="entry name" value="ABM"/>
    <property type="match status" value="1"/>
</dbReference>
<dbReference type="GO" id="GO:0004497">
    <property type="term" value="F:monooxygenase activity"/>
    <property type="evidence" value="ECO:0007669"/>
    <property type="project" value="UniProtKB-KW"/>
</dbReference>
<evidence type="ECO:0000259" key="1">
    <source>
        <dbReference type="PROSITE" id="PS51725"/>
    </source>
</evidence>
<protein>
    <submittedName>
        <fullName evidence="2">Antibiotic biosynthesis monooxygenase</fullName>
    </submittedName>
</protein>
<keyword evidence="3" id="KW-1185">Reference proteome</keyword>
<organism evidence="2 3">
    <name type="scientific">Noviherbaspirillum cavernae</name>
    <dbReference type="NCBI Taxonomy" id="2320862"/>
    <lineage>
        <taxon>Bacteria</taxon>
        <taxon>Pseudomonadati</taxon>
        <taxon>Pseudomonadota</taxon>
        <taxon>Betaproteobacteria</taxon>
        <taxon>Burkholderiales</taxon>
        <taxon>Oxalobacteraceae</taxon>
        <taxon>Noviherbaspirillum</taxon>
    </lineage>
</organism>
<evidence type="ECO:0000313" key="3">
    <source>
        <dbReference type="Proteomes" id="UP000285190"/>
    </source>
</evidence>
<dbReference type="OrthoDB" id="9812192at2"/>
<dbReference type="Proteomes" id="UP000285190">
    <property type="component" value="Unassembled WGS sequence"/>
</dbReference>
<gene>
    <name evidence="2" type="ORF">D3870_04920</name>
</gene>
<proteinExistence type="predicted"/>
<dbReference type="EMBL" id="QYUN01000002">
    <property type="protein sequence ID" value="RJG05452.1"/>
    <property type="molecule type" value="Genomic_DNA"/>
</dbReference>
<dbReference type="AlphaFoldDB" id="A0A418WZ29"/>
<dbReference type="SUPFAM" id="SSF54909">
    <property type="entry name" value="Dimeric alpha+beta barrel"/>
    <property type="match status" value="1"/>
</dbReference>
<name>A0A418WZ29_9BURK</name>
<dbReference type="Gene3D" id="3.30.70.100">
    <property type="match status" value="1"/>
</dbReference>
<evidence type="ECO:0000313" key="2">
    <source>
        <dbReference type="EMBL" id="RJG05452.1"/>
    </source>
</evidence>
<feature type="domain" description="ABM" evidence="1">
    <location>
        <begin position="3"/>
        <end position="91"/>
    </location>
</feature>
<reference evidence="2 3" key="1">
    <citation type="submission" date="2018-09" db="EMBL/GenBank/DDBJ databases">
        <authorList>
            <person name="Zhu H."/>
        </authorList>
    </citation>
    <scope>NUCLEOTIDE SEQUENCE [LARGE SCALE GENOMIC DNA]</scope>
    <source>
        <strain evidence="2 3">K2R10-39</strain>
    </source>
</reference>
<comment type="caution">
    <text evidence="2">The sequence shown here is derived from an EMBL/GenBank/DDBJ whole genome shotgun (WGS) entry which is preliminary data.</text>
</comment>
<dbReference type="InterPro" id="IPR011008">
    <property type="entry name" value="Dimeric_a/b-barrel"/>
</dbReference>
<sequence>MSILRINEFRAHEGGGDTLRDRLKVFVPAIKASLGCLSCELLQSQKNPAHIVLLEVWESAEAHQASLKNIPPDEFKETMKLVAVPPTGEYYDYT</sequence>
<keyword evidence="2" id="KW-0560">Oxidoreductase</keyword>
<dbReference type="InterPro" id="IPR007138">
    <property type="entry name" value="ABM_dom"/>
</dbReference>